<dbReference type="STRING" id="83771.SAMN02910357_01932"/>
<evidence type="ECO:0000256" key="1">
    <source>
        <dbReference type="SAM" id="MobiDB-lite"/>
    </source>
</evidence>
<evidence type="ECO:0000313" key="2">
    <source>
        <dbReference type="EMBL" id="SKA65568.1"/>
    </source>
</evidence>
<dbReference type="EMBL" id="FUXX01000030">
    <property type="protein sequence ID" value="SKA65568.1"/>
    <property type="molecule type" value="Genomic_DNA"/>
</dbReference>
<feature type="compositionally biased region" description="Polar residues" evidence="1">
    <location>
        <begin position="255"/>
        <end position="274"/>
    </location>
</feature>
<dbReference type="RefSeq" id="WP_078929063.1">
    <property type="nucleotide sequence ID" value="NZ_FUXX01000030.1"/>
</dbReference>
<accession>A0A1T4VL24</accession>
<evidence type="ECO:0000313" key="3">
    <source>
        <dbReference type="Proteomes" id="UP000242432"/>
    </source>
</evidence>
<dbReference type="NCBIfam" id="TIGR02167">
    <property type="entry name" value="Liste_lipo_26"/>
    <property type="match status" value="4"/>
</dbReference>
<dbReference type="InterPro" id="IPR011889">
    <property type="entry name" value="Liste_lipo_26"/>
</dbReference>
<dbReference type="Proteomes" id="UP000242432">
    <property type="component" value="Unassembled WGS sequence"/>
</dbReference>
<feature type="region of interest" description="Disordered" evidence="1">
    <location>
        <begin position="248"/>
        <end position="278"/>
    </location>
</feature>
<sequence>MRKKYHPKSKIELRRLILDEEVELGEIDTSKITDMSHLFEPTLSGGDQARFFYEGIESWDVSNVTDMSYMFCYARNFNADISKWNVSKVKNMRGMFQFATSFNQDISMWDVSNVENMASMFYDASAFNQNLDAWDVSKVKTMRFMFMYARYFEKKPTWDMSNVEDEVGMYYGSPIVYVDPNVACGVDPVLEAQAEQASIQKHLDDTVARDGIANFAKNLTSKSSNIADRLEAKFDAHTIIYKKNKDAESDDDYDTTVSMSPAEENITSSDSGAAQSEEKTDVIAALERLKKLHDSGMITDDELALLKNNILSKL</sequence>
<name>A0A1T4VL24_9GAMM</name>
<gene>
    <name evidence="2" type="ORF">SAMN02745213_01670</name>
</gene>
<reference evidence="3" key="1">
    <citation type="submission" date="2017-02" db="EMBL/GenBank/DDBJ databases">
        <authorList>
            <person name="Varghese N."/>
            <person name="Submissions S."/>
        </authorList>
    </citation>
    <scope>NUCLEOTIDE SEQUENCE [LARGE SCALE GENOMIC DNA]</scope>
    <source>
        <strain evidence="3">DSM 3072</strain>
    </source>
</reference>
<organism evidence="2 3">
    <name type="scientific">Succinivibrio dextrinosolvens DSM 3072</name>
    <dbReference type="NCBI Taxonomy" id="1123324"/>
    <lineage>
        <taxon>Bacteria</taxon>
        <taxon>Pseudomonadati</taxon>
        <taxon>Pseudomonadota</taxon>
        <taxon>Gammaproteobacteria</taxon>
        <taxon>Aeromonadales</taxon>
        <taxon>Succinivibrionaceae</taxon>
        <taxon>Succinivibrio</taxon>
    </lineage>
</organism>
<proteinExistence type="predicted"/>
<protein>
    <submittedName>
        <fullName evidence="2">Surface protein</fullName>
    </submittedName>
</protein>
<dbReference type="AlphaFoldDB" id="A0A1T4VL24"/>
<dbReference type="InterPro" id="IPR005046">
    <property type="entry name" value="DUF285"/>
</dbReference>
<dbReference type="Pfam" id="PF03382">
    <property type="entry name" value="DUF285"/>
    <property type="match status" value="1"/>
</dbReference>
<keyword evidence="3" id="KW-1185">Reference proteome</keyword>